<keyword evidence="4" id="KW-1185">Reference proteome</keyword>
<dbReference type="Proteomes" id="UP000186817">
    <property type="component" value="Unassembled WGS sequence"/>
</dbReference>
<evidence type="ECO:0000256" key="2">
    <source>
        <dbReference type="SAM" id="MobiDB-lite"/>
    </source>
</evidence>
<accession>A0A1Q9DAP2</accession>
<name>A0A1Q9DAP2_SYMMI</name>
<organism evidence="3 4">
    <name type="scientific">Symbiodinium microadriaticum</name>
    <name type="common">Dinoflagellate</name>
    <name type="synonym">Zooxanthella microadriatica</name>
    <dbReference type="NCBI Taxonomy" id="2951"/>
    <lineage>
        <taxon>Eukaryota</taxon>
        <taxon>Sar</taxon>
        <taxon>Alveolata</taxon>
        <taxon>Dinophyceae</taxon>
        <taxon>Suessiales</taxon>
        <taxon>Symbiodiniaceae</taxon>
        <taxon>Symbiodinium</taxon>
    </lineage>
</organism>
<dbReference type="SUPFAM" id="SSF50985">
    <property type="entry name" value="RCC1/BLIP-II"/>
    <property type="match status" value="1"/>
</dbReference>
<keyword evidence="1" id="KW-0175">Coiled coil</keyword>
<dbReference type="OrthoDB" id="443070at2759"/>
<dbReference type="InterPro" id="IPR009091">
    <property type="entry name" value="RCC1/BLIP-II"/>
</dbReference>
<evidence type="ECO:0000313" key="4">
    <source>
        <dbReference type="Proteomes" id="UP000186817"/>
    </source>
</evidence>
<sequence length="676" mass="75134">MCVVRRWASTTIRRMAPDQQWSKHMIKEFSGKPYKFALSTFGKVVIPGMKENRKPEAIEAVPGPYPLPAPEKKKPESPGDEAGSDPLSSPRSSQHAASSSRSSLRSYFPSDADSGWDNRGEKREAPPLPDASSGGKSSKISAVTAEGEELYVLDEHLDLDFPVDEEMDAYYEDVEFEDHGESWHGRGEKDGPPDLNQEELEQVDVASQAHEVKRLVEMGVLEQVEALPPGAELLKTKHVIDWRFREGQWQRRARLVCKQLKVWDPNRSDVYAPSTSPSSSKLLPALMATRSSWKLQSFDVKDAFLTVKQRDELYVLLDGAPFRVLRCLPGQQPTAAWWSEQLTEDLKETGLLPDAAYPSAFGVEGLGVMAHVDDGLLGGEEYYLEKVRTLLERKYKLQVSDVAFNVGDAVKFLKKEFVITDVGIEVKVSAHYLEKIFGILDIKRPRTRRTPCSAEITQPDESEVCDEEMAGRYRGAIGGFLYLSPDRPDCQWAIAHLARAMSRPTMKMFKHAIHLAEYMMNTREDLKDDLEEAEKEQSQLRIAYAQLKGAPPAAGVQDQLVHVQQIQATDGGDCRAVHDQLVHVQQIQAFADILDDGSVVTWGDPQYGGNSSAVHARNVQQIQASRYAFAAILGDGTCVTWGHADGGGDSSAVQAQSARSKPLKKLSLRSSPMALW</sequence>
<feature type="compositionally biased region" description="Low complexity" evidence="2">
    <location>
        <begin position="87"/>
        <end position="110"/>
    </location>
</feature>
<evidence type="ECO:0000313" key="3">
    <source>
        <dbReference type="EMBL" id="OLP92283.1"/>
    </source>
</evidence>
<proteinExistence type="predicted"/>
<feature type="compositionally biased region" description="Low complexity" evidence="2">
    <location>
        <begin position="131"/>
        <end position="141"/>
    </location>
</feature>
<dbReference type="AlphaFoldDB" id="A0A1Q9DAP2"/>
<feature type="region of interest" description="Disordered" evidence="2">
    <location>
        <begin position="55"/>
        <end position="141"/>
    </location>
</feature>
<comment type="caution">
    <text evidence="3">The sequence shown here is derived from an EMBL/GenBank/DDBJ whole genome shotgun (WGS) entry which is preliminary data.</text>
</comment>
<gene>
    <name evidence="3" type="primary">GIP</name>
    <name evidence="3" type="ORF">AK812_SmicGene25922</name>
</gene>
<reference evidence="3 4" key="1">
    <citation type="submission" date="2016-02" db="EMBL/GenBank/DDBJ databases">
        <title>Genome analysis of coral dinoflagellate symbionts highlights evolutionary adaptations to a symbiotic lifestyle.</title>
        <authorList>
            <person name="Aranda M."/>
            <person name="Li Y."/>
            <person name="Liew Y.J."/>
            <person name="Baumgarten S."/>
            <person name="Simakov O."/>
            <person name="Wilson M."/>
            <person name="Piel J."/>
            <person name="Ashoor H."/>
            <person name="Bougouffa S."/>
            <person name="Bajic V.B."/>
            <person name="Ryu T."/>
            <person name="Ravasi T."/>
            <person name="Bayer T."/>
            <person name="Micklem G."/>
            <person name="Kim H."/>
            <person name="Bhak J."/>
            <person name="Lajeunesse T.C."/>
            <person name="Voolstra C.R."/>
        </authorList>
    </citation>
    <scope>NUCLEOTIDE SEQUENCE [LARGE SCALE GENOMIC DNA]</scope>
    <source>
        <strain evidence="3 4">CCMP2467</strain>
    </source>
</reference>
<feature type="compositionally biased region" description="Basic and acidic residues" evidence="2">
    <location>
        <begin position="116"/>
        <end position="125"/>
    </location>
</feature>
<protein>
    <submittedName>
        <fullName evidence="3">Copia protein</fullName>
    </submittedName>
</protein>
<evidence type="ECO:0000256" key="1">
    <source>
        <dbReference type="SAM" id="Coils"/>
    </source>
</evidence>
<dbReference type="EMBL" id="LSRX01000628">
    <property type="protein sequence ID" value="OLP92283.1"/>
    <property type="molecule type" value="Genomic_DNA"/>
</dbReference>
<feature type="coiled-coil region" evidence="1">
    <location>
        <begin position="516"/>
        <end position="550"/>
    </location>
</feature>
<dbReference type="Gene3D" id="2.130.10.30">
    <property type="entry name" value="Regulator of chromosome condensation 1/beta-lactamase-inhibitor protein II"/>
    <property type="match status" value="1"/>
</dbReference>